<dbReference type="InterPro" id="IPR008040">
    <property type="entry name" value="Hydant_A_N"/>
</dbReference>
<keyword evidence="5" id="KW-1185">Reference proteome</keyword>
<dbReference type="InterPro" id="IPR049517">
    <property type="entry name" value="ACX-like_C"/>
</dbReference>
<evidence type="ECO:0000259" key="3">
    <source>
        <dbReference type="Pfam" id="PF19278"/>
    </source>
</evidence>
<dbReference type="RefSeq" id="WP_065350322.1">
    <property type="nucleotide sequence ID" value="NZ_LT222319.1"/>
</dbReference>
<dbReference type="Pfam" id="PF01968">
    <property type="entry name" value="Hydantoinase_A"/>
    <property type="match status" value="1"/>
</dbReference>
<reference evidence="5" key="1">
    <citation type="submission" date="2017-11" db="EMBL/GenBank/DDBJ databases">
        <authorList>
            <person name="Blom J."/>
        </authorList>
    </citation>
    <scope>NUCLEOTIDE SEQUENCE [LARGE SCALE GENOMIC DNA]</scope>
</reference>
<dbReference type="InterPro" id="IPR043129">
    <property type="entry name" value="ATPase_NBD"/>
</dbReference>
<feature type="domain" description="Acetophenone carboxylase-like C-terminal" evidence="3">
    <location>
        <begin position="512"/>
        <end position="681"/>
    </location>
</feature>
<proteinExistence type="predicted"/>
<evidence type="ECO:0000259" key="2">
    <source>
        <dbReference type="Pfam" id="PF05378"/>
    </source>
</evidence>
<dbReference type="Pfam" id="PF19278">
    <property type="entry name" value="Hydant_A_C"/>
    <property type="match status" value="1"/>
</dbReference>
<gene>
    <name evidence="4" type="ORF">PL963_03754</name>
</gene>
<dbReference type="EMBL" id="LT963395">
    <property type="protein sequence ID" value="SOS21841.1"/>
    <property type="molecule type" value="Genomic_DNA"/>
</dbReference>
<name>A0A193SSW4_9PSED</name>
<dbReference type="SUPFAM" id="SSF53067">
    <property type="entry name" value="Actin-like ATPase domain"/>
    <property type="match status" value="1"/>
</dbReference>
<accession>A0A193SSW4</accession>
<feature type="domain" description="Hydantoinase A/oxoprolinase" evidence="1">
    <location>
        <begin position="200"/>
        <end position="494"/>
    </location>
</feature>
<feature type="domain" description="Hydantoinase/oxoprolinase N-terminal" evidence="2">
    <location>
        <begin position="3"/>
        <end position="178"/>
    </location>
</feature>
<evidence type="ECO:0000313" key="4">
    <source>
        <dbReference type="EMBL" id="SOS21841.1"/>
    </source>
</evidence>
<dbReference type="InterPro" id="IPR002821">
    <property type="entry name" value="Hydantoinase_A"/>
</dbReference>
<dbReference type="AlphaFoldDB" id="A0A193SSW4"/>
<dbReference type="PANTHER" id="PTHR11365:SF23">
    <property type="entry name" value="HYPOTHETICAL 5-OXOPROLINASE (EUROFUNG)-RELATED"/>
    <property type="match status" value="1"/>
</dbReference>
<dbReference type="Proteomes" id="UP000239025">
    <property type="component" value="Chromosome 1"/>
</dbReference>
<dbReference type="InterPro" id="IPR045079">
    <property type="entry name" value="Oxoprolinase-like"/>
</dbReference>
<dbReference type="GO" id="GO:0017168">
    <property type="term" value="F:5-oxoprolinase (ATP-hydrolyzing) activity"/>
    <property type="evidence" value="ECO:0007669"/>
    <property type="project" value="TreeGrafter"/>
</dbReference>
<dbReference type="GO" id="GO:0006749">
    <property type="term" value="P:glutathione metabolic process"/>
    <property type="evidence" value="ECO:0007669"/>
    <property type="project" value="TreeGrafter"/>
</dbReference>
<dbReference type="PANTHER" id="PTHR11365">
    <property type="entry name" value="5-OXOPROLINASE RELATED"/>
    <property type="match status" value="1"/>
</dbReference>
<evidence type="ECO:0000313" key="5">
    <source>
        <dbReference type="Proteomes" id="UP000239025"/>
    </source>
</evidence>
<dbReference type="Pfam" id="PF05378">
    <property type="entry name" value="Hydant_A_N"/>
    <property type="match status" value="1"/>
</dbReference>
<protein>
    <submittedName>
        <fullName evidence="4">Methylhydantoinase</fullName>
    </submittedName>
</protein>
<evidence type="ECO:0000259" key="1">
    <source>
        <dbReference type="Pfam" id="PF01968"/>
    </source>
</evidence>
<sequence>MKLAFDTGGTFTDFAMTTADGSIHLHKVLSTPDDPARAVLQGINELLAKVRRGADEGLQILGATTVVTNAVLERKGVDTALLATDGFEDLLRIRTEGRYDLYDLNIQYPEPLVPRQDCKGVRERIAADGTVILELDEAQVLKLAEQLRLDGIESVAVCLLHAYKYPQHEQRIGALLNKAVPGLSVSLSSAVCPEVREYDRASTTVANAYTRPLMQRHVEHLERELAKLGVEGQLLWMTSSGGVVSSVTAAQVPVRLIESGPAAGAVAASDYARAVGETSVLSFDMGGTTAKLCLLPGGEPLIANELEVARFERFRKGSGFPLKIQSIHMIEIGAGGGSIASRSPLGLLAVGPRSAGAAPGPACYGRGGTEPTVTDADLLLGYLDEKSFLGGDFALDREAARVAMAGLAERLGISLERCAWGIHDMVNESMSKAAAMQATDSGVDPRSLPLIAFGGAGPVHAYGVARKLGIAKLICPMGAGVTSAVGLLGAPVAADLSASMPLALDSWDVAMVRDLLESLAERGREVVLASGVKREAISYRYTVDMRHVGQGHEISVALPELDPADEAFIPQLLERFYGIYSQLYGRTVSGSPAEIITWRIRASGPRSTVKLAGMRSASEVKATALKGHRPVYFPDFAGYVDTPVYDHYALQPGERVEGPAIIEQRESTVVMGPGASAALDAQFNLIMQLA</sequence>
<organism evidence="4 5">
    <name type="scientific">Pseudomonas cerasi</name>
    <dbReference type="NCBI Taxonomy" id="1583341"/>
    <lineage>
        <taxon>Bacteria</taxon>
        <taxon>Pseudomonadati</taxon>
        <taxon>Pseudomonadota</taxon>
        <taxon>Gammaproteobacteria</taxon>
        <taxon>Pseudomonadales</taxon>
        <taxon>Pseudomonadaceae</taxon>
        <taxon>Pseudomonas</taxon>
    </lineage>
</organism>
<dbReference type="GO" id="GO:0005829">
    <property type="term" value="C:cytosol"/>
    <property type="evidence" value="ECO:0007669"/>
    <property type="project" value="TreeGrafter"/>
</dbReference>